<dbReference type="EMBL" id="CAGI01000153">
    <property type="protein sequence ID" value="CCF50338.1"/>
    <property type="molecule type" value="Genomic_DNA"/>
</dbReference>
<dbReference type="HOGENOM" id="CLU_1579677_0_0_1"/>
<keyword evidence="3" id="KW-1185">Reference proteome</keyword>
<proteinExistence type="predicted"/>
<evidence type="ECO:0000313" key="2">
    <source>
        <dbReference type="EMBL" id="CCF50338.1"/>
    </source>
</evidence>
<name>I2FTU5_USTHO</name>
<reference evidence="2 3" key="1">
    <citation type="journal article" date="2012" name="Plant Cell">
        <title>Genome comparison of barley and maize smut fungi reveals targeted loss of RNA silencing components and species-specific presence of transposable elements.</title>
        <authorList>
            <person name="Laurie J.D."/>
            <person name="Ali S."/>
            <person name="Linning R."/>
            <person name="Mannhaupt G."/>
            <person name="Wong P."/>
            <person name="Gueldener U."/>
            <person name="Muensterkoetter M."/>
            <person name="Moore R."/>
            <person name="Kahmann R."/>
            <person name="Bakkeren G."/>
            <person name="Schirawski J."/>
        </authorList>
    </citation>
    <scope>NUCLEOTIDE SEQUENCE [LARGE SCALE GENOMIC DNA]</scope>
    <source>
        <strain evidence="3">Uh4875-4</strain>
    </source>
</reference>
<protein>
    <submittedName>
        <fullName evidence="2">Uncharacterized protein</fullName>
    </submittedName>
</protein>
<comment type="caution">
    <text evidence="2">The sequence shown here is derived from an EMBL/GenBank/DDBJ whole genome shotgun (WGS) entry which is preliminary data.</text>
</comment>
<gene>
    <name evidence="2" type="ORF">UHOR_14382</name>
</gene>
<sequence>MPSKNANVTQVTYEGVPVETILDRLVLKPESPIEAGSPSIVRGNKRKLSGLGNPQFKKGKNQSSLDSDSSESSSSESDSDSDSDFPQIDEPSKDIDQLSKLVGSLEVREAAMESAQANSTASLSAGNSPTTTKSCSALPPKDPFLEVLDWAAQGGDCRGQKGPQRSLKN</sequence>
<dbReference type="AlphaFoldDB" id="I2FTU5"/>
<dbReference type="Proteomes" id="UP000006174">
    <property type="component" value="Unassembled WGS sequence"/>
</dbReference>
<feature type="compositionally biased region" description="Polar residues" evidence="1">
    <location>
        <begin position="115"/>
        <end position="135"/>
    </location>
</feature>
<evidence type="ECO:0000256" key="1">
    <source>
        <dbReference type="SAM" id="MobiDB-lite"/>
    </source>
</evidence>
<feature type="region of interest" description="Disordered" evidence="1">
    <location>
        <begin position="29"/>
        <end position="141"/>
    </location>
</feature>
<organism evidence="2 3">
    <name type="scientific">Ustilago hordei</name>
    <name type="common">Barley covered smut fungus</name>
    <dbReference type="NCBI Taxonomy" id="120017"/>
    <lineage>
        <taxon>Eukaryota</taxon>
        <taxon>Fungi</taxon>
        <taxon>Dikarya</taxon>
        <taxon>Basidiomycota</taxon>
        <taxon>Ustilaginomycotina</taxon>
        <taxon>Ustilaginomycetes</taxon>
        <taxon>Ustilaginales</taxon>
        <taxon>Ustilaginaceae</taxon>
        <taxon>Ustilago</taxon>
    </lineage>
</organism>
<feature type="compositionally biased region" description="Low complexity" evidence="1">
    <location>
        <begin position="63"/>
        <end position="76"/>
    </location>
</feature>
<evidence type="ECO:0000313" key="3">
    <source>
        <dbReference type="Proteomes" id="UP000006174"/>
    </source>
</evidence>
<accession>I2FTU5</accession>